<dbReference type="AlphaFoldDB" id="A0A1F6NW50"/>
<feature type="compositionally biased region" description="Basic and acidic residues" evidence="1">
    <location>
        <begin position="1"/>
        <end position="10"/>
    </location>
</feature>
<reference evidence="2 3" key="1">
    <citation type="journal article" date="2016" name="Nat. Commun.">
        <title>Thousands of microbial genomes shed light on interconnected biogeochemical processes in an aquifer system.</title>
        <authorList>
            <person name="Anantharaman K."/>
            <person name="Brown C.T."/>
            <person name="Hug L.A."/>
            <person name="Sharon I."/>
            <person name="Castelle C.J."/>
            <person name="Probst A.J."/>
            <person name="Thomas B.C."/>
            <person name="Singh A."/>
            <person name="Wilkins M.J."/>
            <person name="Karaoz U."/>
            <person name="Brodie E.L."/>
            <person name="Williams K.H."/>
            <person name="Hubbard S.S."/>
            <person name="Banfield J.F."/>
        </authorList>
    </citation>
    <scope>NUCLEOTIDE SEQUENCE [LARGE SCALE GENOMIC DNA]</scope>
</reference>
<evidence type="ECO:0000313" key="2">
    <source>
        <dbReference type="EMBL" id="OGH88149.1"/>
    </source>
</evidence>
<dbReference type="EMBL" id="MFQZ01000005">
    <property type="protein sequence ID" value="OGH88149.1"/>
    <property type="molecule type" value="Genomic_DNA"/>
</dbReference>
<proteinExistence type="predicted"/>
<sequence>MSTLGPKERPLSGVSSATPDGEMRRKKRLTSREVDPIIQKLRTVVANPNTGRTSLQSEVQALYREGYVIDDIINALPDGLEEEFLEAMGLS</sequence>
<name>A0A1F6NW50_9BACT</name>
<evidence type="ECO:0000313" key="3">
    <source>
        <dbReference type="Proteomes" id="UP000177907"/>
    </source>
</evidence>
<organism evidence="2 3">
    <name type="scientific">Candidatus Magasanikbacteria bacterium RIFOXYC2_FULL_42_28</name>
    <dbReference type="NCBI Taxonomy" id="1798704"/>
    <lineage>
        <taxon>Bacteria</taxon>
        <taxon>Candidatus Magasanikiibacteriota</taxon>
    </lineage>
</organism>
<gene>
    <name evidence="2" type="ORF">A3J93_00195</name>
</gene>
<dbReference type="Proteomes" id="UP000177907">
    <property type="component" value="Unassembled WGS sequence"/>
</dbReference>
<accession>A0A1F6NW50</accession>
<comment type="caution">
    <text evidence="2">The sequence shown here is derived from an EMBL/GenBank/DDBJ whole genome shotgun (WGS) entry which is preliminary data.</text>
</comment>
<feature type="region of interest" description="Disordered" evidence="1">
    <location>
        <begin position="1"/>
        <end position="32"/>
    </location>
</feature>
<protein>
    <submittedName>
        <fullName evidence="2">Uncharacterized protein</fullName>
    </submittedName>
</protein>
<evidence type="ECO:0000256" key="1">
    <source>
        <dbReference type="SAM" id="MobiDB-lite"/>
    </source>
</evidence>